<sequence length="49" mass="5562">MAIIDGNIIYYVSRLLKSKTDAEGRKYIIRIYRGIMVGIVVMVVGLVIF</sequence>
<evidence type="ECO:0000313" key="3">
    <source>
        <dbReference type="Proteomes" id="UP000075398"/>
    </source>
</evidence>
<comment type="caution">
    <text evidence="2">The sequence shown here is derived from an EMBL/GenBank/DDBJ whole genome shotgun (WGS) entry which is preliminary data.</text>
</comment>
<dbReference type="Proteomes" id="UP000075398">
    <property type="component" value="Unassembled WGS sequence"/>
</dbReference>
<evidence type="ECO:0000256" key="1">
    <source>
        <dbReference type="SAM" id="Phobius"/>
    </source>
</evidence>
<protein>
    <submittedName>
        <fullName evidence="2">Uncharacterized protein</fullName>
    </submittedName>
</protein>
<name>A0A150J8Y8_9EURY</name>
<feature type="transmembrane region" description="Helical" evidence="1">
    <location>
        <begin position="27"/>
        <end position="48"/>
    </location>
</feature>
<organism evidence="2 3">
    <name type="scientific">Candidatus Methanofastidiosum methylothiophilum</name>
    <dbReference type="NCBI Taxonomy" id="1705564"/>
    <lineage>
        <taxon>Archaea</taxon>
        <taxon>Methanobacteriati</taxon>
        <taxon>Methanobacteriota</taxon>
        <taxon>Stenosarchaea group</taxon>
        <taxon>Candidatus Methanofastidiosia</taxon>
        <taxon>Candidatus Methanofastidiosales</taxon>
        <taxon>Candidatus Methanofastidiosaceae</taxon>
        <taxon>Candidatus Methanofastidiosum</taxon>
    </lineage>
</organism>
<evidence type="ECO:0000313" key="2">
    <source>
        <dbReference type="EMBL" id="KYC53661.1"/>
    </source>
</evidence>
<keyword evidence="1" id="KW-0812">Transmembrane</keyword>
<proteinExistence type="predicted"/>
<keyword evidence="1" id="KW-1133">Transmembrane helix</keyword>
<reference evidence="2 3" key="1">
    <citation type="journal article" date="2016" name="ISME J.">
        <title>Chasing the elusive Euryarchaeota class WSA2: genomes reveal a uniquely fastidious methyl-reducing methanogen.</title>
        <authorList>
            <person name="Nobu M.K."/>
            <person name="Narihiro T."/>
            <person name="Kuroda K."/>
            <person name="Mei R."/>
            <person name="Liu W.T."/>
        </authorList>
    </citation>
    <scope>NUCLEOTIDE SEQUENCE [LARGE SCALE GENOMIC DNA]</scope>
    <source>
        <strain evidence="2">U1lsi0528_Bin055</strain>
    </source>
</reference>
<gene>
    <name evidence="2" type="ORF">AMQ22_00191</name>
</gene>
<dbReference type="AlphaFoldDB" id="A0A150J8Y8"/>
<accession>A0A150J8Y8</accession>
<dbReference type="EMBL" id="LNGC01000003">
    <property type="protein sequence ID" value="KYC53661.1"/>
    <property type="molecule type" value="Genomic_DNA"/>
</dbReference>
<keyword evidence="1" id="KW-0472">Membrane</keyword>